<dbReference type="InterPro" id="IPR029044">
    <property type="entry name" value="Nucleotide-diphossugar_trans"/>
</dbReference>
<accession>A0A8J6XHF8</accession>
<dbReference type="GO" id="GO:0016779">
    <property type="term" value="F:nucleotidyltransferase activity"/>
    <property type="evidence" value="ECO:0007669"/>
    <property type="project" value="UniProtKB-ARBA"/>
</dbReference>
<reference evidence="2" key="1">
    <citation type="submission" date="2020-09" db="EMBL/GenBank/DDBJ databases">
        <title>Iningainema tapete sp. nov. (Scytonemataceae, Cyanobacteria) from greenhouses in central Florida (USA) produces two types of nodularin with biosynthetic potential for microcystin-LR and anabaenopeptins.</title>
        <authorList>
            <person name="Berthold D.E."/>
            <person name="Lefler F.W."/>
            <person name="Huang I.-S."/>
            <person name="Abdulla H."/>
            <person name="Zimba P.V."/>
            <person name="Laughinghouse H.D. IV."/>
        </authorList>
    </citation>
    <scope>NUCLEOTIDE SEQUENCE</scope>
    <source>
        <strain evidence="2">BLCCT55</strain>
    </source>
</reference>
<protein>
    <submittedName>
        <fullName evidence="2">Nucleotidyltransferase family protein</fullName>
    </submittedName>
</protein>
<dbReference type="PANTHER" id="PTHR43777:SF1">
    <property type="entry name" value="MOLYBDENUM COFACTOR CYTIDYLYLTRANSFERASE"/>
    <property type="match status" value="1"/>
</dbReference>
<dbReference type="CDD" id="cd04182">
    <property type="entry name" value="GT_2_like_f"/>
    <property type="match status" value="1"/>
</dbReference>
<dbReference type="InterPro" id="IPR025877">
    <property type="entry name" value="MobA-like_NTP_Trfase"/>
</dbReference>
<proteinExistence type="predicted"/>
<sequence>MVSVGAIILAAGASTRMGTPKQLLQFQGHSFLERTVDAALASVCQPVVVVLGAYAEKIRPCIDHLPVMVVHNPHWNEGMGASIRVGVTAINATCEEIEAVVLALCDQPFVSFDLINQLVDAYYTTRKDIIACEYARTLGVPALFSRKFFPDLINLNAVAGAKQVIKQHGHEVFPLLFPAGKVDIDTPEDYEQLQETHL</sequence>
<dbReference type="SUPFAM" id="SSF53448">
    <property type="entry name" value="Nucleotide-diphospho-sugar transferases"/>
    <property type="match status" value="1"/>
</dbReference>
<dbReference type="Proteomes" id="UP000629098">
    <property type="component" value="Unassembled WGS sequence"/>
</dbReference>
<name>A0A8J6XHF8_9CYAN</name>
<dbReference type="AlphaFoldDB" id="A0A8J6XHF8"/>
<feature type="domain" description="MobA-like NTP transferase" evidence="1">
    <location>
        <begin position="6"/>
        <end position="170"/>
    </location>
</feature>
<organism evidence="2 3">
    <name type="scientific">Iningainema tapete BLCC-T55</name>
    <dbReference type="NCBI Taxonomy" id="2748662"/>
    <lineage>
        <taxon>Bacteria</taxon>
        <taxon>Bacillati</taxon>
        <taxon>Cyanobacteriota</taxon>
        <taxon>Cyanophyceae</taxon>
        <taxon>Nostocales</taxon>
        <taxon>Scytonemataceae</taxon>
        <taxon>Iningainema tapete</taxon>
    </lineage>
</organism>
<dbReference type="EMBL" id="JACXAE010000036">
    <property type="protein sequence ID" value="MBD2772241.1"/>
    <property type="molecule type" value="Genomic_DNA"/>
</dbReference>
<dbReference type="Gene3D" id="3.90.550.10">
    <property type="entry name" value="Spore Coat Polysaccharide Biosynthesis Protein SpsA, Chain A"/>
    <property type="match status" value="1"/>
</dbReference>
<evidence type="ECO:0000313" key="2">
    <source>
        <dbReference type="EMBL" id="MBD2772241.1"/>
    </source>
</evidence>
<dbReference type="Pfam" id="PF12804">
    <property type="entry name" value="NTP_transf_3"/>
    <property type="match status" value="1"/>
</dbReference>
<evidence type="ECO:0000313" key="3">
    <source>
        <dbReference type="Proteomes" id="UP000629098"/>
    </source>
</evidence>
<comment type="caution">
    <text evidence="2">The sequence shown here is derived from an EMBL/GenBank/DDBJ whole genome shotgun (WGS) entry which is preliminary data.</text>
</comment>
<evidence type="ECO:0000259" key="1">
    <source>
        <dbReference type="Pfam" id="PF12804"/>
    </source>
</evidence>
<gene>
    <name evidence="2" type="ORF">ICL16_09145</name>
</gene>
<dbReference type="RefSeq" id="WP_190826557.1">
    <property type="nucleotide sequence ID" value="NZ_CAWPPI010000036.1"/>
</dbReference>
<dbReference type="PANTHER" id="PTHR43777">
    <property type="entry name" value="MOLYBDENUM COFACTOR CYTIDYLYLTRANSFERASE"/>
    <property type="match status" value="1"/>
</dbReference>
<keyword evidence="3" id="KW-1185">Reference proteome</keyword>